<dbReference type="EMBL" id="NMTV01000017">
    <property type="protein sequence ID" value="PDX73629.1"/>
    <property type="molecule type" value="Genomic_DNA"/>
</dbReference>
<name>A0A2A7A385_9FIRM</name>
<gene>
    <name evidence="3" type="ORF">CGS55_02160</name>
</gene>
<comment type="caution">
    <text evidence="3">The sequence shown here is derived from an EMBL/GenBank/DDBJ whole genome shotgun (WGS) entry which is preliminary data.</text>
</comment>
<keyword evidence="3" id="KW-0396">Initiation factor</keyword>
<proteinExistence type="predicted"/>
<dbReference type="RefSeq" id="WP_097782504.1">
    <property type="nucleotide sequence ID" value="NZ_NMTV01000017.1"/>
</dbReference>
<dbReference type="PROSITE" id="PS50231">
    <property type="entry name" value="RICIN_B_LECTIN"/>
    <property type="match status" value="1"/>
</dbReference>
<dbReference type="CDD" id="cd00161">
    <property type="entry name" value="beta-trefoil_Ricin-like"/>
    <property type="match status" value="1"/>
</dbReference>
<dbReference type="Proteomes" id="UP000219901">
    <property type="component" value="Unassembled WGS sequence"/>
</dbReference>
<evidence type="ECO:0000256" key="1">
    <source>
        <dbReference type="SAM" id="MobiDB-lite"/>
    </source>
</evidence>
<feature type="compositionally biased region" description="Basic residues" evidence="1">
    <location>
        <begin position="271"/>
        <end position="284"/>
    </location>
</feature>
<organism evidence="3 4">
    <name type="scientific">Faecalibacterium prausnitzii</name>
    <dbReference type="NCBI Taxonomy" id="853"/>
    <lineage>
        <taxon>Bacteria</taxon>
        <taxon>Bacillati</taxon>
        <taxon>Bacillota</taxon>
        <taxon>Clostridia</taxon>
        <taxon>Eubacteriales</taxon>
        <taxon>Oscillospiraceae</taxon>
        <taxon>Faecalibacterium</taxon>
    </lineage>
</organism>
<reference evidence="3 4" key="1">
    <citation type="journal article" date="2017" name="Front. Microbiol.">
        <title>New Insights into the Diversity of the Genus Faecalibacterium.</title>
        <authorList>
            <person name="Benevides L."/>
            <person name="Burman S."/>
            <person name="Martin R."/>
            <person name="Robert V."/>
            <person name="Thomas M."/>
            <person name="Miquel S."/>
            <person name="Chain F."/>
            <person name="Sokol H."/>
            <person name="Bermudez-Humaran L.G."/>
            <person name="Morrison M."/>
            <person name="Langella P."/>
            <person name="Azevedo V.A."/>
            <person name="Chatel J.M."/>
            <person name="Soares S."/>
        </authorList>
    </citation>
    <scope>NUCLEOTIDE SEQUENCE [LARGE SCALE GENOMIC DNA]</scope>
    <source>
        <strain evidence="3 4">CNCM I 4546</strain>
    </source>
</reference>
<dbReference type="SMART" id="SM00458">
    <property type="entry name" value="RICIN"/>
    <property type="match status" value="1"/>
</dbReference>
<dbReference type="AlphaFoldDB" id="A0A2A7A385"/>
<protein>
    <submittedName>
        <fullName evidence="3">Translation initiation factor 3</fullName>
    </submittedName>
</protein>
<feature type="compositionally biased region" description="Low complexity" evidence="1">
    <location>
        <begin position="226"/>
        <end position="270"/>
    </location>
</feature>
<feature type="domain" description="Ricin B lectin" evidence="2">
    <location>
        <begin position="12"/>
        <end position="149"/>
    </location>
</feature>
<dbReference type="InterPro" id="IPR000772">
    <property type="entry name" value="Ricin_B_lectin"/>
</dbReference>
<keyword evidence="3" id="KW-0648">Protein biosynthesis</keyword>
<evidence type="ECO:0000259" key="2">
    <source>
        <dbReference type="SMART" id="SM00458"/>
    </source>
</evidence>
<dbReference type="GO" id="GO:0003743">
    <property type="term" value="F:translation initiation factor activity"/>
    <property type="evidence" value="ECO:0007669"/>
    <property type="project" value="UniProtKB-KW"/>
</dbReference>
<evidence type="ECO:0000313" key="4">
    <source>
        <dbReference type="Proteomes" id="UP000219901"/>
    </source>
</evidence>
<evidence type="ECO:0000313" key="3">
    <source>
        <dbReference type="EMBL" id="PDX73629.1"/>
    </source>
</evidence>
<feature type="compositionally biased region" description="Low complexity" evidence="1">
    <location>
        <begin position="163"/>
        <end position="183"/>
    </location>
</feature>
<dbReference type="Gene3D" id="2.80.10.50">
    <property type="match status" value="1"/>
</dbReference>
<feature type="region of interest" description="Disordered" evidence="1">
    <location>
        <begin position="163"/>
        <end position="284"/>
    </location>
</feature>
<accession>A0A2A7A385</accession>
<dbReference type="InterPro" id="IPR035992">
    <property type="entry name" value="Ricin_B-like_lectins"/>
</dbReference>
<dbReference type="SUPFAM" id="SSF50370">
    <property type="entry name" value="Ricin B-like lectins"/>
    <property type="match status" value="1"/>
</dbReference>
<sequence length="284" mass="29826">MKSVAQTVIEADRFYTIAAHTGNVIQAVEGSKDGGTVRLGKYDHKPEQEWSFVREGDGVYRIRNRASGKLLDLTMTGTANGTWLHLWEDVGGTSQMWKVEHTPEGTVRLRSSWAGGKCVDTVGIGAEVGAVLQIWQEVPGGGDQLWVISEVKDRVKRAAKVEQAAPAAETKAAPAKEAAPAKKPAARKPRTAKKVEEKPAAPTAKAAEPVKAEKPAAKKAAKAKAEPAAPAVEVKAAPAVATKAEPVTKAEPAAKAAPAAEAKTAPAAAKPKAKRASCKKTVKK</sequence>
<dbReference type="Pfam" id="PF14200">
    <property type="entry name" value="RicinB_lectin_2"/>
    <property type="match status" value="1"/>
</dbReference>